<feature type="coiled-coil region" evidence="1">
    <location>
        <begin position="404"/>
        <end position="431"/>
    </location>
</feature>
<keyword evidence="4" id="KW-1185">Reference proteome</keyword>
<accession>A0ABW5FA03</accession>
<comment type="caution">
    <text evidence="3">The sequence shown here is derived from an EMBL/GenBank/DDBJ whole genome shotgun (WGS) entry which is preliminary data.</text>
</comment>
<feature type="coiled-coil region" evidence="1">
    <location>
        <begin position="230"/>
        <end position="257"/>
    </location>
</feature>
<dbReference type="Pfam" id="PF10088">
    <property type="entry name" value="DUF2326"/>
    <property type="match status" value="1"/>
</dbReference>
<sequence>MFIKKLMISNQKGIIRDIEFHRGLNLIVDETIHIVDIEKKNTPNIDRETGNSVGKTTVLKLIDFCLGAEPKIIYTDKENNKEIALVKDFLVNTKVLISLVLKEDLDDADSKEILIERNFLNRKLKVMRINGENYVKNKGKDFDDALDTLIIGDREHKKPSLRQIIAHSIRYTDERINNTLKVLTLYTSLAEYELLFLFLFGITITDRSKILKSIKAEKEFKKRIEKKQSKNELELSNEIINDKLLELEMRKKTLNLNFNYDRDLNEINTIKYEIGSVSSRITELSLRKKIILEAEAELRTTKSDIDLQQLRRIYSQASEYIANLQKTFEDLVAYHNNMVIEKIRFLTQDIPEIDQQILALSEELRRLLAREEQLAIKIANSDTFSDLEVIIAELNESYHRKGEIENSLKQIDEVNQKINSLEADLVNIDVDVFSNEFQEKIKSQLKKFNKFFSEVSTELYGESYGVTFGVKEEQKTGKNIYTFDSFNANSSSGKKQGEILCFDLAYILFADEENIPVLHFILNDKKELMHSNQLIKVAGFAKNKNIQLIFSILEDKLPLELNNMEYIVLRLSQSDKLFRIETTN</sequence>
<dbReference type="Proteomes" id="UP001597448">
    <property type="component" value="Unassembled WGS sequence"/>
</dbReference>
<keyword evidence="1" id="KW-0175">Coiled coil</keyword>
<dbReference type="RefSeq" id="WP_209988614.1">
    <property type="nucleotide sequence ID" value="NZ_JBHUKY010000031.1"/>
</dbReference>
<dbReference type="InterPro" id="IPR018760">
    <property type="entry name" value="DUF2326"/>
</dbReference>
<feature type="domain" description="DUF2326" evidence="2">
    <location>
        <begin position="481"/>
        <end position="581"/>
    </location>
</feature>
<proteinExistence type="predicted"/>
<evidence type="ECO:0000256" key="1">
    <source>
        <dbReference type="SAM" id="Coils"/>
    </source>
</evidence>
<dbReference type="Gene3D" id="3.40.50.300">
    <property type="entry name" value="P-loop containing nucleotide triphosphate hydrolases"/>
    <property type="match status" value="1"/>
</dbReference>
<protein>
    <submittedName>
        <fullName evidence="3">DUF2326 domain-containing protein</fullName>
    </submittedName>
</protein>
<evidence type="ECO:0000313" key="3">
    <source>
        <dbReference type="EMBL" id="MFD2411706.1"/>
    </source>
</evidence>
<gene>
    <name evidence="3" type="ORF">ACFSX3_17595</name>
</gene>
<name>A0ABW5FA03_9BACL</name>
<organism evidence="3 4">
    <name type="scientific">Paenibacillus rhizoplanae</name>
    <dbReference type="NCBI Taxonomy" id="1917181"/>
    <lineage>
        <taxon>Bacteria</taxon>
        <taxon>Bacillati</taxon>
        <taxon>Bacillota</taxon>
        <taxon>Bacilli</taxon>
        <taxon>Bacillales</taxon>
        <taxon>Paenibacillaceae</taxon>
        <taxon>Paenibacillus</taxon>
    </lineage>
</organism>
<reference evidence="4" key="1">
    <citation type="journal article" date="2019" name="Int. J. Syst. Evol. Microbiol.">
        <title>The Global Catalogue of Microorganisms (GCM) 10K type strain sequencing project: providing services to taxonomists for standard genome sequencing and annotation.</title>
        <authorList>
            <consortium name="The Broad Institute Genomics Platform"/>
            <consortium name="The Broad Institute Genome Sequencing Center for Infectious Disease"/>
            <person name="Wu L."/>
            <person name="Ma J."/>
        </authorList>
    </citation>
    <scope>NUCLEOTIDE SEQUENCE [LARGE SCALE GENOMIC DNA]</scope>
    <source>
        <strain evidence="4">CCM 8725</strain>
    </source>
</reference>
<dbReference type="InterPro" id="IPR027417">
    <property type="entry name" value="P-loop_NTPase"/>
</dbReference>
<dbReference type="EMBL" id="JBHUKY010000031">
    <property type="protein sequence ID" value="MFD2411706.1"/>
    <property type="molecule type" value="Genomic_DNA"/>
</dbReference>
<evidence type="ECO:0000259" key="2">
    <source>
        <dbReference type="Pfam" id="PF10088"/>
    </source>
</evidence>
<evidence type="ECO:0000313" key="4">
    <source>
        <dbReference type="Proteomes" id="UP001597448"/>
    </source>
</evidence>